<evidence type="ECO:0000313" key="2">
    <source>
        <dbReference type="WBParaSite" id="nRc.2.0.1.t26328-RA"/>
    </source>
</evidence>
<sequence length="39" mass="4434">MHHFGVQSCPKVHNIEDNTRSKFVIKLVVVLPVLVSSQF</sequence>
<proteinExistence type="predicted"/>
<keyword evidence="1" id="KW-1185">Reference proteome</keyword>
<name>A0A915JJP4_ROMCU</name>
<dbReference type="Proteomes" id="UP000887565">
    <property type="component" value="Unplaced"/>
</dbReference>
<accession>A0A915JJP4</accession>
<organism evidence="1 2">
    <name type="scientific">Romanomermis culicivorax</name>
    <name type="common">Nematode worm</name>
    <dbReference type="NCBI Taxonomy" id="13658"/>
    <lineage>
        <taxon>Eukaryota</taxon>
        <taxon>Metazoa</taxon>
        <taxon>Ecdysozoa</taxon>
        <taxon>Nematoda</taxon>
        <taxon>Enoplea</taxon>
        <taxon>Dorylaimia</taxon>
        <taxon>Mermithida</taxon>
        <taxon>Mermithoidea</taxon>
        <taxon>Mermithidae</taxon>
        <taxon>Romanomermis</taxon>
    </lineage>
</organism>
<protein>
    <submittedName>
        <fullName evidence="2">Uncharacterized protein</fullName>
    </submittedName>
</protein>
<dbReference type="WBParaSite" id="nRc.2.0.1.t26328-RA">
    <property type="protein sequence ID" value="nRc.2.0.1.t26328-RA"/>
    <property type="gene ID" value="nRc.2.0.1.g26328"/>
</dbReference>
<reference evidence="2" key="1">
    <citation type="submission" date="2022-11" db="UniProtKB">
        <authorList>
            <consortium name="WormBaseParasite"/>
        </authorList>
    </citation>
    <scope>IDENTIFICATION</scope>
</reference>
<evidence type="ECO:0000313" key="1">
    <source>
        <dbReference type="Proteomes" id="UP000887565"/>
    </source>
</evidence>
<dbReference type="AlphaFoldDB" id="A0A915JJP4"/>